<dbReference type="RefSeq" id="WP_369147059.1">
    <property type="nucleotide sequence ID" value="NZ_CP163444.1"/>
</dbReference>
<protein>
    <submittedName>
        <fullName evidence="2">RNA ligase family protein</fullName>
    </submittedName>
</protein>
<reference evidence="2" key="1">
    <citation type="submission" date="2024-07" db="EMBL/GenBank/DDBJ databases">
        <authorList>
            <person name="Yu S.T."/>
        </authorList>
    </citation>
    <scope>NUCLEOTIDE SEQUENCE</scope>
    <source>
        <strain evidence="2">R44</strain>
    </source>
</reference>
<dbReference type="InterPro" id="IPR021122">
    <property type="entry name" value="RNA_ligase_dom_REL/Rnl2"/>
</dbReference>
<evidence type="ECO:0000313" key="2">
    <source>
        <dbReference type="EMBL" id="XDQ74537.1"/>
    </source>
</evidence>
<name>A0AB39T3M3_9ACTN</name>
<dbReference type="SUPFAM" id="SSF56091">
    <property type="entry name" value="DNA ligase/mRNA capping enzyme, catalytic domain"/>
    <property type="match status" value="1"/>
</dbReference>
<keyword evidence="2" id="KW-0436">Ligase</keyword>
<accession>A0AB39T3M3</accession>
<dbReference type="AlphaFoldDB" id="A0AB39T3M3"/>
<dbReference type="GO" id="GO:0016874">
    <property type="term" value="F:ligase activity"/>
    <property type="evidence" value="ECO:0007669"/>
    <property type="project" value="UniProtKB-KW"/>
</dbReference>
<sequence>MTQQSKAPALMELDGFEFTPWPKTARLFRDIVITEKLDGTNAAIHVRQMEDWETSVDYPMEACTAVVGDVRYALAAQSRNRLITPEHDNYGFARWVHENAAELAYILGPGLHFGEWWGQGIARKYGQAAKRFSVFNTERWFKTGDDGLDSMSTRAALSSLVGVVGAVPVLYSGVFSEAAIHTTLSNLAALGSVAAPGFMNPEGICIFHTQTRTVMKVTLDANDAGKWEAA</sequence>
<evidence type="ECO:0000259" key="1">
    <source>
        <dbReference type="Pfam" id="PF09414"/>
    </source>
</evidence>
<proteinExistence type="predicted"/>
<dbReference type="EMBL" id="CP163444">
    <property type="protein sequence ID" value="XDQ74537.1"/>
    <property type="molecule type" value="Genomic_DNA"/>
</dbReference>
<gene>
    <name evidence="2" type="ORF">AB5J54_30240</name>
</gene>
<dbReference type="Pfam" id="PF09414">
    <property type="entry name" value="RNA_ligase"/>
    <property type="match status" value="1"/>
</dbReference>
<organism evidence="2">
    <name type="scientific">Streptomyces sp. R44</name>
    <dbReference type="NCBI Taxonomy" id="3238633"/>
    <lineage>
        <taxon>Bacteria</taxon>
        <taxon>Bacillati</taxon>
        <taxon>Actinomycetota</taxon>
        <taxon>Actinomycetes</taxon>
        <taxon>Kitasatosporales</taxon>
        <taxon>Streptomycetaceae</taxon>
        <taxon>Streptomyces</taxon>
    </lineage>
</organism>
<feature type="domain" description="RNA ligase" evidence="1">
    <location>
        <begin position="30"/>
        <end position="217"/>
    </location>
</feature>